<keyword evidence="1" id="KW-0732">Signal</keyword>
<accession>E0S093</accession>
<evidence type="ECO:0008006" key="4">
    <source>
        <dbReference type="Google" id="ProtNLM"/>
    </source>
</evidence>
<reference evidence="2 3" key="1">
    <citation type="journal article" date="2010" name="PLoS ONE">
        <title>The glycobiome of the rumen bacterium Butyrivibrio proteoclasticus B316(T) highlights adaptation to a polysaccharide-rich environment.</title>
        <authorList>
            <person name="Kelly W.J."/>
            <person name="Leahy S.C."/>
            <person name="Altermann E."/>
            <person name="Yeoman C.J."/>
            <person name="Dunne J.C."/>
            <person name="Kong Z."/>
            <person name="Pacheco D.M."/>
            <person name="Li D."/>
            <person name="Noel S.J."/>
            <person name="Moon C.D."/>
            <person name="Cookson A.L."/>
            <person name="Attwood G.T."/>
        </authorList>
    </citation>
    <scope>NUCLEOTIDE SEQUENCE [LARGE SCALE GENOMIC DNA]</scope>
    <source>
        <strain evidence="3">ATCC 51982 / DSM 14932 / B316</strain>
    </source>
</reference>
<dbReference type="HOGENOM" id="CLU_568245_0_0_9"/>
<dbReference type="eggNOG" id="ENOG5034BR7">
    <property type="taxonomic scope" value="Bacteria"/>
</dbReference>
<dbReference type="EMBL" id="CP001810">
    <property type="protein sequence ID" value="ADL35580.1"/>
    <property type="molecule type" value="Genomic_DNA"/>
</dbReference>
<sequence>MVKSVLLNIFLIFYSRRNHPMYKKVLATITATLMVITMAMAPATTAFATDGFVPDPNALITTTTYGDTTDATDNSTAISAGTNEVILVEGDVDATGQNSTGVQATDNAIVYVKGDVDGTANDVVTDGDATVVIDGNGVDKTSVDVKITPDNDNHKGDVAVMGTVTNDIGAAIQIDTGNNTYSSLDDILDDIPDISVYKVDGQIVSSSGESASEALNEAVMNAINYFVLSDFAGYSLSFQNDGHDHSKSFRGVGEAPTVRLNDTFYLYTSYTEGQIIDAGENVALVRDSGNGSYEFRVITPGGGILLKKIFHIVPTSYDNEGNVETYKVVVPENTSSIVTDASSESTVVNTGYFAIVDTRSAADAPAAIAAISGDKPAHTVSLTMSTMTPSQYQAAVVNHVGNTPAGGAFNIETDTISCFDRTMISAIASRPDIDVNVVFTYQGKKMKVTIPAGYDVNKLLDENGYCGFLRLMSILGGTTL</sequence>
<keyword evidence="3" id="KW-1185">Reference proteome</keyword>
<feature type="chain" id="PRO_5003139857" description="Cell surface protein" evidence="1">
    <location>
        <begin position="49"/>
        <end position="480"/>
    </location>
</feature>
<proteinExistence type="predicted"/>
<dbReference type="STRING" id="515622.bpr_I2850"/>
<feature type="signal peptide" evidence="1">
    <location>
        <begin position="1"/>
        <end position="48"/>
    </location>
</feature>
<dbReference type="Proteomes" id="UP000001299">
    <property type="component" value="Chromosome 1"/>
</dbReference>
<evidence type="ECO:0000313" key="3">
    <source>
        <dbReference type="Proteomes" id="UP000001299"/>
    </source>
</evidence>
<evidence type="ECO:0000313" key="2">
    <source>
        <dbReference type="EMBL" id="ADL35580.1"/>
    </source>
</evidence>
<evidence type="ECO:0000256" key="1">
    <source>
        <dbReference type="SAM" id="SignalP"/>
    </source>
</evidence>
<name>E0S093_BUTPB</name>
<gene>
    <name evidence="2" type="ordered locus">bpr_I2850</name>
</gene>
<dbReference type="KEGG" id="bpb:bpr_I2850"/>
<organism evidence="2 3">
    <name type="scientific">Butyrivibrio proteoclasticus (strain ATCC 51982 / DSM 14932 / B316)</name>
    <name type="common">Clostridium proteoclasticum</name>
    <dbReference type="NCBI Taxonomy" id="515622"/>
    <lineage>
        <taxon>Bacteria</taxon>
        <taxon>Bacillati</taxon>
        <taxon>Bacillota</taxon>
        <taxon>Clostridia</taxon>
        <taxon>Lachnospirales</taxon>
        <taxon>Lachnospiraceae</taxon>
        <taxon>Butyrivibrio</taxon>
    </lineage>
</organism>
<dbReference type="AlphaFoldDB" id="E0S093"/>
<protein>
    <recommendedName>
        <fullName evidence="4">Cell surface protein</fullName>
    </recommendedName>
</protein>